<dbReference type="RefSeq" id="WP_167484378.1">
    <property type="nucleotide sequence ID" value="NZ_CP046173.1"/>
</dbReference>
<keyword evidence="2" id="KW-0285">Flavoprotein</keyword>
<gene>
    <name evidence="6" type="ORF">F6W96_00045</name>
</gene>
<keyword evidence="3" id="KW-0288">FMN</keyword>
<dbReference type="Proteomes" id="UP000500953">
    <property type="component" value="Chromosome"/>
</dbReference>
<dbReference type="PANTHER" id="PTHR42747:SF4">
    <property type="entry name" value="BLR1330 PROTEIN"/>
    <property type="match status" value="1"/>
</dbReference>
<evidence type="ECO:0000256" key="2">
    <source>
        <dbReference type="ARBA" id="ARBA00022630"/>
    </source>
</evidence>
<evidence type="ECO:0000256" key="1">
    <source>
        <dbReference type="ARBA" id="ARBA00009881"/>
    </source>
</evidence>
<protein>
    <submittedName>
        <fullName evidence="6">Nitronate monooxygenase</fullName>
    </submittedName>
</protein>
<organism evidence="6 7">
    <name type="scientific">Nocardia terpenica</name>
    <dbReference type="NCBI Taxonomy" id="455432"/>
    <lineage>
        <taxon>Bacteria</taxon>
        <taxon>Bacillati</taxon>
        <taxon>Actinomycetota</taxon>
        <taxon>Actinomycetes</taxon>
        <taxon>Mycobacteriales</taxon>
        <taxon>Nocardiaceae</taxon>
        <taxon>Nocardia</taxon>
    </lineage>
</organism>
<dbReference type="InterPro" id="IPR013785">
    <property type="entry name" value="Aldolase_TIM"/>
</dbReference>
<keyword evidence="4" id="KW-0560">Oxidoreductase</keyword>
<dbReference type="GO" id="GO:0018580">
    <property type="term" value="F:nitronate monooxygenase activity"/>
    <property type="evidence" value="ECO:0007669"/>
    <property type="project" value="InterPro"/>
</dbReference>
<dbReference type="SUPFAM" id="SSF51412">
    <property type="entry name" value="Inosine monophosphate dehydrogenase (IMPDH)"/>
    <property type="match status" value="1"/>
</dbReference>
<name>A0A6G9YUZ5_9NOCA</name>
<dbReference type="Pfam" id="PF03060">
    <property type="entry name" value="NMO"/>
    <property type="match status" value="1"/>
</dbReference>
<evidence type="ECO:0000256" key="3">
    <source>
        <dbReference type="ARBA" id="ARBA00022643"/>
    </source>
</evidence>
<keyword evidence="5 6" id="KW-0503">Monooxygenase</keyword>
<proteinExistence type="inferred from homology"/>
<accession>A0A6G9YUZ5</accession>
<dbReference type="AlphaFoldDB" id="A0A6G9YUZ5"/>
<dbReference type="CDD" id="cd04730">
    <property type="entry name" value="NPD_like"/>
    <property type="match status" value="1"/>
</dbReference>
<evidence type="ECO:0000313" key="6">
    <source>
        <dbReference type="EMBL" id="QIS16947.1"/>
    </source>
</evidence>
<dbReference type="PANTHER" id="PTHR42747">
    <property type="entry name" value="NITRONATE MONOOXYGENASE-RELATED"/>
    <property type="match status" value="1"/>
</dbReference>
<dbReference type="Gene3D" id="3.20.20.70">
    <property type="entry name" value="Aldolase class I"/>
    <property type="match status" value="1"/>
</dbReference>
<reference evidence="6 7" key="1">
    <citation type="journal article" date="2019" name="ACS Chem. Biol.">
        <title>Identification and Mobilization of a Cryptic Antibiotic Biosynthesis Gene Locus from a Human-Pathogenic Nocardia Isolate.</title>
        <authorList>
            <person name="Herisse M."/>
            <person name="Ishida K."/>
            <person name="Porter J.L."/>
            <person name="Howden B."/>
            <person name="Hertweck C."/>
            <person name="Stinear T.P."/>
            <person name="Pidot S.J."/>
        </authorList>
    </citation>
    <scope>NUCLEOTIDE SEQUENCE [LARGE SCALE GENOMIC DNA]</scope>
    <source>
        <strain evidence="6 7">AUSMDU00012715</strain>
    </source>
</reference>
<comment type="similarity">
    <text evidence="1">Belongs to the nitronate monooxygenase family. NMO class I subfamily.</text>
</comment>
<evidence type="ECO:0000256" key="4">
    <source>
        <dbReference type="ARBA" id="ARBA00023002"/>
    </source>
</evidence>
<sequence>MNHSVEDFLARFRIPVIAAPMTGVSGLALASAVSASGIGASFPVHNAASAAELDRWLGELCQNAGLILPNLVVHRTNTRLAGDLAVITSHRVPAVITSVGSPAHVVGPLHDAGIMVLADVASLRHAEHAIATGVDGLVLLTAGAGGQTGWANPFAFIRAVRRIWDGPLVLAGGITDGAAIAGALVAGCDLVYIGTPFIATMESAAHPSYKRAVVSASMDDIELTSDLTGLPTSMIRAGTTNSETHRATAGFDAPMQAQMFSAGHGVSGVHSIVAAAELVDRIDREFATARTGLS</sequence>
<dbReference type="InterPro" id="IPR004136">
    <property type="entry name" value="NMO"/>
</dbReference>
<evidence type="ECO:0000313" key="7">
    <source>
        <dbReference type="Proteomes" id="UP000500953"/>
    </source>
</evidence>
<evidence type="ECO:0000256" key="5">
    <source>
        <dbReference type="ARBA" id="ARBA00023033"/>
    </source>
</evidence>
<dbReference type="EMBL" id="CP046173">
    <property type="protein sequence ID" value="QIS16947.1"/>
    <property type="molecule type" value="Genomic_DNA"/>
</dbReference>